<proteinExistence type="predicted"/>
<protein>
    <submittedName>
        <fullName evidence="5">AraC family transcriptional regulator</fullName>
    </submittedName>
</protein>
<evidence type="ECO:0000256" key="2">
    <source>
        <dbReference type="ARBA" id="ARBA00023125"/>
    </source>
</evidence>
<evidence type="ECO:0000313" key="6">
    <source>
        <dbReference type="Proteomes" id="UP000298284"/>
    </source>
</evidence>
<dbReference type="AlphaFoldDB" id="A0A4Z0MK64"/>
<dbReference type="InterPro" id="IPR009057">
    <property type="entry name" value="Homeodomain-like_sf"/>
</dbReference>
<reference evidence="5 6" key="1">
    <citation type="submission" date="2019-04" db="EMBL/GenBank/DDBJ databases">
        <authorList>
            <person name="Feng G."/>
            <person name="Zhang J."/>
            <person name="Zhu H."/>
        </authorList>
    </citation>
    <scope>NUCLEOTIDE SEQUENCE [LARGE SCALE GENOMIC DNA]</scope>
    <source>
        <strain evidence="5 6">JCM 19491</strain>
    </source>
</reference>
<keyword evidence="3" id="KW-0804">Transcription</keyword>
<name>A0A4Z0MK64_9BACT</name>
<keyword evidence="2" id="KW-0238">DNA-binding</keyword>
<dbReference type="Pfam" id="PF12833">
    <property type="entry name" value="HTH_18"/>
    <property type="match status" value="1"/>
</dbReference>
<dbReference type="PANTHER" id="PTHR43280">
    <property type="entry name" value="ARAC-FAMILY TRANSCRIPTIONAL REGULATOR"/>
    <property type="match status" value="1"/>
</dbReference>
<evidence type="ECO:0000259" key="4">
    <source>
        <dbReference type="PROSITE" id="PS01124"/>
    </source>
</evidence>
<keyword evidence="6" id="KW-1185">Reference proteome</keyword>
<dbReference type="SMART" id="SM00342">
    <property type="entry name" value="HTH_ARAC"/>
    <property type="match status" value="1"/>
</dbReference>
<dbReference type="RefSeq" id="WP_135531495.1">
    <property type="nucleotide sequence ID" value="NZ_SRKZ01000004.1"/>
</dbReference>
<keyword evidence="1" id="KW-0805">Transcription regulation</keyword>
<evidence type="ECO:0000256" key="3">
    <source>
        <dbReference type="ARBA" id="ARBA00023163"/>
    </source>
</evidence>
<dbReference type="OrthoDB" id="643086at2"/>
<dbReference type="GO" id="GO:0043565">
    <property type="term" value="F:sequence-specific DNA binding"/>
    <property type="evidence" value="ECO:0007669"/>
    <property type="project" value="InterPro"/>
</dbReference>
<dbReference type="PRINTS" id="PR00032">
    <property type="entry name" value="HTHARAC"/>
</dbReference>
<dbReference type="Gene3D" id="1.10.10.60">
    <property type="entry name" value="Homeodomain-like"/>
    <property type="match status" value="1"/>
</dbReference>
<gene>
    <name evidence="5" type="ORF">EU557_16180</name>
</gene>
<evidence type="ECO:0000256" key="1">
    <source>
        <dbReference type="ARBA" id="ARBA00023015"/>
    </source>
</evidence>
<accession>A0A4Z0MK64</accession>
<dbReference type="PANTHER" id="PTHR43280:SF32">
    <property type="entry name" value="TRANSCRIPTIONAL REGULATORY PROTEIN"/>
    <property type="match status" value="1"/>
</dbReference>
<comment type="caution">
    <text evidence="5">The sequence shown here is derived from an EMBL/GenBank/DDBJ whole genome shotgun (WGS) entry which is preliminary data.</text>
</comment>
<dbReference type="GO" id="GO:0003700">
    <property type="term" value="F:DNA-binding transcription factor activity"/>
    <property type="evidence" value="ECO:0007669"/>
    <property type="project" value="InterPro"/>
</dbReference>
<dbReference type="SUPFAM" id="SSF46689">
    <property type="entry name" value="Homeodomain-like"/>
    <property type="match status" value="1"/>
</dbReference>
<sequence>MKQPAKEFRLLESVSEFTQHFGFPSPVHPLLAVVDLEKTRHLIPPTMPALRQLYIIALKKNLKGVIHYGRQAYDFNDGVLAFYAPGQMCEANDTIDISEITGWMLIFHPDLLHKYPLGKKMATYGFFSYQVHEALHLAAREEDMLVGLIENIRRECEQPIDAFSQDVLVSQLEVLLSYANRFYHRQFLTRRPAEHDLLTRFEEQLNAYFGQGEEHPLPTVQYFADALHVSPAYLSDMLRALTGQNTQQHIHQALINKAKQLLLGTSLTINETAFQLGFEYPQYFTRLFKSKTGLTPAAFRFSAQ</sequence>
<dbReference type="PROSITE" id="PS01124">
    <property type="entry name" value="HTH_ARAC_FAMILY_2"/>
    <property type="match status" value="1"/>
</dbReference>
<dbReference type="InterPro" id="IPR020449">
    <property type="entry name" value="Tscrpt_reg_AraC-type_HTH"/>
</dbReference>
<feature type="domain" description="HTH araC/xylS-type" evidence="4">
    <location>
        <begin position="203"/>
        <end position="302"/>
    </location>
</feature>
<dbReference type="EMBL" id="SRKZ01000004">
    <property type="protein sequence ID" value="TGD79750.1"/>
    <property type="molecule type" value="Genomic_DNA"/>
</dbReference>
<dbReference type="InterPro" id="IPR018060">
    <property type="entry name" value="HTH_AraC"/>
</dbReference>
<dbReference type="Proteomes" id="UP000298284">
    <property type="component" value="Unassembled WGS sequence"/>
</dbReference>
<evidence type="ECO:0000313" key="5">
    <source>
        <dbReference type="EMBL" id="TGD79750.1"/>
    </source>
</evidence>
<organism evidence="5 6">
    <name type="scientific">Hymenobacter wooponensis</name>
    <dbReference type="NCBI Taxonomy" id="1525360"/>
    <lineage>
        <taxon>Bacteria</taxon>
        <taxon>Pseudomonadati</taxon>
        <taxon>Bacteroidota</taxon>
        <taxon>Cytophagia</taxon>
        <taxon>Cytophagales</taxon>
        <taxon>Hymenobacteraceae</taxon>
        <taxon>Hymenobacter</taxon>
    </lineage>
</organism>